<dbReference type="PANTHER" id="PTHR33096">
    <property type="entry name" value="CXC2 DOMAIN-CONTAINING PROTEIN"/>
    <property type="match status" value="1"/>
</dbReference>
<dbReference type="RefSeq" id="XP_040925832.1">
    <property type="nucleotide sequence ID" value="XM_041069898.2"/>
</dbReference>
<sequence length="658" mass="75023">MVKHRTSVRSTKHRVCVRRRTIGGATKVSVLRNVSHPPVTVDVTPVTTTSSLDEHSEAEPSSSCMSETAYTKAKKKELRAWDSLKEDMLRVSYESSAPSTNICALCKEHAEYRCLECSSTNMFCETCITKTHRNSLHLPEKWNKTLYVTSPLELALRLPGEHCSHAVYARDMKIFVNTGQLCSFSVTLCTCEPETCTLLRYGIWPATPERPQTAFSIALLELFHYLSMECQVSVEGFCNMLRWKNNLSLSEVNMLYRALVGESISQFRHHHFRCRSLSGLCPSFDDGTTCPVCPKSNGNLIVTMDAYFGLVRKRSSGSSLVEPLHGNRMFVREEDVQEYLSSHPDGSKPNEDCSNFKAGNLLRSQKNPQKLDVTGVFGVSCRHEIPLVFLNMTQGERLAYPMYIIKELLTRNQGKNLNLYVIYDIACVLSSHMHKKAEAMQQDVSLAVPAFHVFGHKLQCQVLYSTRRLKGFGLTDGEGMERLWSFLRRFARITKEMSPSHRLDLLTEALLYYGRRKTADIEVQLHHRWEKAEKVTNLAKEELAAVLKEAPASVSEHSVQRWMETENEVARLTVLKTKIADSVPKWKRVYVTTLIELQHLKSCDHDSAVADEKKIESCLQKIERQYHITRRWNQSDSIFQSTLLELDQDIRGKLVMQA</sequence>
<dbReference type="OrthoDB" id="10063408at2759"/>
<evidence type="ECO:0000313" key="5">
    <source>
        <dbReference type="RefSeq" id="XP_040925832.1"/>
    </source>
</evidence>
<reference evidence="4 5" key="1">
    <citation type="submission" date="2025-04" db="UniProtKB">
        <authorList>
            <consortium name="RefSeq"/>
        </authorList>
    </citation>
    <scope>IDENTIFICATION</scope>
</reference>
<evidence type="ECO:0000313" key="3">
    <source>
        <dbReference type="Proteomes" id="UP000515150"/>
    </source>
</evidence>
<feature type="compositionally biased region" description="Low complexity" evidence="1">
    <location>
        <begin position="41"/>
        <end position="51"/>
    </location>
</feature>
<dbReference type="InterPro" id="IPR041457">
    <property type="entry name" value="CxC2_KDZ-assoc"/>
</dbReference>
<dbReference type="InterPro" id="IPR040521">
    <property type="entry name" value="KDZ"/>
</dbReference>
<dbReference type="Proteomes" id="UP000515150">
    <property type="component" value="Chromosome 2"/>
</dbReference>
<dbReference type="GeneID" id="114865522"/>
<dbReference type="Pfam" id="PF18803">
    <property type="entry name" value="CxC2"/>
    <property type="match status" value="1"/>
</dbReference>
<organism evidence="3 4">
    <name type="scientific">Betta splendens</name>
    <name type="common">Siamese fighting fish</name>
    <dbReference type="NCBI Taxonomy" id="158456"/>
    <lineage>
        <taxon>Eukaryota</taxon>
        <taxon>Metazoa</taxon>
        <taxon>Chordata</taxon>
        <taxon>Craniata</taxon>
        <taxon>Vertebrata</taxon>
        <taxon>Euteleostomi</taxon>
        <taxon>Actinopterygii</taxon>
        <taxon>Neopterygii</taxon>
        <taxon>Teleostei</taxon>
        <taxon>Neoteleostei</taxon>
        <taxon>Acanthomorphata</taxon>
        <taxon>Anabantaria</taxon>
        <taxon>Anabantiformes</taxon>
        <taxon>Anabantoidei</taxon>
        <taxon>Osphronemidae</taxon>
        <taxon>Betta</taxon>
    </lineage>
</organism>
<feature type="domain" description="CxC2-like cysteine cluster KDZ transposase-associated" evidence="2">
    <location>
        <begin position="159"/>
        <end position="243"/>
    </location>
</feature>
<protein>
    <submittedName>
        <fullName evidence="4 5">Uncharacterized protein LOC114865522 isoform X1</fullName>
    </submittedName>
</protein>
<dbReference type="RefSeq" id="XP_029022538.1">
    <property type="nucleotide sequence ID" value="XM_029166705.3"/>
</dbReference>
<dbReference type="Pfam" id="PF18758">
    <property type="entry name" value="KDZ"/>
    <property type="match status" value="1"/>
</dbReference>
<gene>
    <name evidence="4 5" type="primary">LOC114865522</name>
</gene>
<dbReference type="AlphaFoldDB" id="A0A6P7NX34"/>
<accession>A0A6P7NX34</accession>
<dbReference type="SUPFAM" id="SSF57845">
    <property type="entry name" value="B-box zinc-binding domain"/>
    <property type="match status" value="1"/>
</dbReference>
<dbReference type="PANTHER" id="PTHR33096:SF1">
    <property type="entry name" value="CXC1-LIKE CYSTEINE CLUSTER ASSOCIATED WITH KDZ TRANSPOSASES DOMAIN-CONTAINING PROTEIN"/>
    <property type="match status" value="1"/>
</dbReference>
<evidence type="ECO:0000259" key="2">
    <source>
        <dbReference type="Pfam" id="PF18803"/>
    </source>
</evidence>
<proteinExistence type="predicted"/>
<evidence type="ECO:0000313" key="4">
    <source>
        <dbReference type="RefSeq" id="XP_029022538.1"/>
    </source>
</evidence>
<dbReference type="KEGG" id="bspl:114865522"/>
<feature type="region of interest" description="Disordered" evidence="1">
    <location>
        <begin position="41"/>
        <end position="65"/>
    </location>
</feature>
<name>A0A6P7NX34_BETSP</name>
<evidence type="ECO:0000256" key="1">
    <source>
        <dbReference type="SAM" id="MobiDB-lite"/>
    </source>
</evidence>
<keyword evidence="3" id="KW-1185">Reference proteome</keyword>